<dbReference type="SMART" id="SM00347">
    <property type="entry name" value="HTH_MARR"/>
    <property type="match status" value="1"/>
</dbReference>
<gene>
    <name evidence="2" type="ORF">CX676_07905</name>
</gene>
<accession>A0A2H5F3Y4</accession>
<evidence type="ECO:0000259" key="1">
    <source>
        <dbReference type="PROSITE" id="PS50995"/>
    </source>
</evidence>
<dbReference type="KEGG" id="pzh:CX676_07905"/>
<dbReference type="PANTHER" id="PTHR33164:SF57">
    <property type="entry name" value="MARR-FAMILY TRANSCRIPTIONAL REGULATOR"/>
    <property type="match status" value="1"/>
</dbReference>
<proteinExistence type="predicted"/>
<dbReference type="InterPro" id="IPR036390">
    <property type="entry name" value="WH_DNA-bd_sf"/>
</dbReference>
<sequence length="146" mass="15747">MSQDLPDFDLSAFLPYRLSVAAQRTSAGLAQAYRDRHGISGPEWRVLVHLSDSGEVSVGDLGARVNLEKSKVSRATTRLADDGLISKTVNETDRRLVSLALTERGRALMAELLPLAIAYQARLEAALGPHLAALNAALTRLEAETP</sequence>
<dbReference type="PROSITE" id="PS50995">
    <property type="entry name" value="HTH_MARR_2"/>
    <property type="match status" value="1"/>
</dbReference>
<dbReference type="OrthoDB" id="8906692at2"/>
<dbReference type="Pfam" id="PF12802">
    <property type="entry name" value="MarR_2"/>
    <property type="match status" value="1"/>
</dbReference>
<dbReference type="Gene3D" id="1.10.10.10">
    <property type="entry name" value="Winged helix-like DNA-binding domain superfamily/Winged helix DNA-binding domain"/>
    <property type="match status" value="1"/>
</dbReference>
<dbReference type="InterPro" id="IPR000835">
    <property type="entry name" value="HTH_MarR-typ"/>
</dbReference>
<dbReference type="InterPro" id="IPR036388">
    <property type="entry name" value="WH-like_DNA-bd_sf"/>
</dbReference>
<organism evidence="2 3">
    <name type="scientific">Paracoccus zhejiangensis</name>
    <dbReference type="NCBI Taxonomy" id="1077935"/>
    <lineage>
        <taxon>Bacteria</taxon>
        <taxon>Pseudomonadati</taxon>
        <taxon>Pseudomonadota</taxon>
        <taxon>Alphaproteobacteria</taxon>
        <taxon>Rhodobacterales</taxon>
        <taxon>Paracoccaceae</taxon>
        <taxon>Paracoccus</taxon>
    </lineage>
</organism>
<dbReference type="PRINTS" id="PR00598">
    <property type="entry name" value="HTHMARR"/>
</dbReference>
<name>A0A2H5F3Y4_9RHOB</name>
<protein>
    <submittedName>
        <fullName evidence="2">MarR family transcriptional regulator</fullName>
    </submittedName>
</protein>
<dbReference type="SUPFAM" id="SSF46785">
    <property type="entry name" value="Winged helix' DNA-binding domain"/>
    <property type="match status" value="1"/>
</dbReference>
<evidence type="ECO:0000313" key="2">
    <source>
        <dbReference type="EMBL" id="AUH66237.1"/>
    </source>
</evidence>
<dbReference type="GO" id="GO:0006950">
    <property type="term" value="P:response to stress"/>
    <property type="evidence" value="ECO:0007669"/>
    <property type="project" value="TreeGrafter"/>
</dbReference>
<dbReference type="InterPro" id="IPR039422">
    <property type="entry name" value="MarR/SlyA-like"/>
</dbReference>
<dbReference type="EMBL" id="CP025430">
    <property type="protein sequence ID" value="AUH66237.1"/>
    <property type="molecule type" value="Genomic_DNA"/>
</dbReference>
<dbReference type="PANTHER" id="PTHR33164">
    <property type="entry name" value="TRANSCRIPTIONAL REGULATOR, MARR FAMILY"/>
    <property type="match status" value="1"/>
</dbReference>
<feature type="domain" description="HTH marR-type" evidence="1">
    <location>
        <begin position="11"/>
        <end position="143"/>
    </location>
</feature>
<dbReference type="GO" id="GO:0003700">
    <property type="term" value="F:DNA-binding transcription factor activity"/>
    <property type="evidence" value="ECO:0007669"/>
    <property type="project" value="InterPro"/>
</dbReference>
<dbReference type="RefSeq" id="WP_101754214.1">
    <property type="nucleotide sequence ID" value="NZ_CP025430.1"/>
</dbReference>
<keyword evidence="3" id="KW-1185">Reference proteome</keyword>
<evidence type="ECO:0000313" key="3">
    <source>
        <dbReference type="Proteomes" id="UP000234530"/>
    </source>
</evidence>
<reference evidence="2 3" key="1">
    <citation type="journal article" date="2013" name="Antonie Van Leeuwenhoek">
        <title>Paracoccus zhejiangensis sp. nov., isolated from activated sludge in wastewater-treatment system.</title>
        <authorList>
            <person name="Wu Z.G."/>
            <person name="Zhang D.F."/>
            <person name="Liu Y.L."/>
            <person name="Wang F."/>
            <person name="Jiang X."/>
            <person name="Li C."/>
            <person name="Li S.P."/>
            <person name="Hong Q."/>
            <person name="Li W.J."/>
        </authorList>
    </citation>
    <scope>NUCLEOTIDE SEQUENCE [LARGE SCALE GENOMIC DNA]</scope>
    <source>
        <strain evidence="2 3">J6</strain>
    </source>
</reference>
<dbReference type="Proteomes" id="UP000234530">
    <property type="component" value="Chromosome"/>
</dbReference>
<dbReference type="AlphaFoldDB" id="A0A2H5F3Y4"/>